<dbReference type="EMBL" id="FOIB01000013">
    <property type="protein sequence ID" value="SEU38520.1"/>
    <property type="molecule type" value="Genomic_DNA"/>
</dbReference>
<dbReference type="STRING" id="1334629.MFUL124B02_10205"/>
<protein>
    <submittedName>
        <fullName evidence="1">Uncharacterized protein</fullName>
    </submittedName>
</protein>
<comment type="caution">
    <text evidence="1">The sequence shown here is derived from an EMBL/GenBank/DDBJ whole genome shotgun (WGS) entry which is preliminary data.</text>
</comment>
<name>A0A511TFK1_MYXFU</name>
<dbReference type="OrthoDB" id="5385253at2"/>
<gene>
    <name evidence="1" type="ORF">MFU01_79780</name>
    <name evidence="2" type="ORF">SAMN05443572_11395</name>
</gene>
<dbReference type="Proteomes" id="UP000321514">
    <property type="component" value="Unassembled WGS sequence"/>
</dbReference>
<evidence type="ECO:0000313" key="2">
    <source>
        <dbReference type="EMBL" id="SEU38520.1"/>
    </source>
</evidence>
<evidence type="ECO:0000313" key="3">
    <source>
        <dbReference type="Proteomes" id="UP000183760"/>
    </source>
</evidence>
<accession>A0A511TFK1</accession>
<sequence>MKPLLELIGETAPYVRAFDVTVKEDGAVLGWFKPEQQRYAETTLLSVSEALRSMALHGALIAAEANPVKARHYYLGSRAELQVFPVEATGLEAFQCEGRLVGIDHSDLGPIYRVKGSCRTDKGELYAELDGALLVLTEEEFVGLKGADVSPRPRWTPGQPSPYADPLRPMTLEWTEPGKMLRASLPGLPREDFAGHFDIRPLCPMSLIVANAASLLGRFPGYERFWIRHCSFSCRDVVDPGQAQRLICVSDKPGRFVVTVESDEGQRLGRFKFEAVPA</sequence>
<proteinExistence type="predicted"/>
<evidence type="ECO:0000313" key="1">
    <source>
        <dbReference type="EMBL" id="GEN12941.1"/>
    </source>
</evidence>
<dbReference type="AlphaFoldDB" id="A0A511TFK1"/>
<dbReference type="Proteomes" id="UP000183760">
    <property type="component" value="Unassembled WGS sequence"/>
</dbReference>
<organism evidence="1 4">
    <name type="scientific">Myxococcus fulvus</name>
    <dbReference type="NCBI Taxonomy" id="33"/>
    <lineage>
        <taxon>Bacteria</taxon>
        <taxon>Pseudomonadati</taxon>
        <taxon>Myxococcota</taxon>
        <taxon>Myxococcia</taxon>
        <taxon>Myxococcales</taxon>
        <taxon>Cystobacterineae</taxon>
        <taxon>Myxococcaceae</taxon>
        <taxon>Myxococcus</taxon>
    </lineage>
</organism>
<keyword evidence="3" id="KW-1185">Reference proteome</keyword>
<evidence type="ECO:0000313" key="4">
    <source>
        <dbReference type="Proteomes" id="UP000321514"/>
    </source>
</evidence>
<reference evidence="1 4" key="2">
    <citation type="submission" date="2019-07" db="EMBL/GenBank/DDBJ databases">
        <title>Whole genome shotgun sequence of Myxococcus fulvus NBRC 100333.</title>
        <authorList>
            <person name="Hosoyama A."/>
            <person name="Uohara A."/>
            <person name="Ohji S."/>
            <person name="Ichikawa N."/>
        </authorList>
    </citation>
    <scope>NUCLEOTIDE SEQUENCE [LARGE SCALE GENOMIC DNA]</scope>
    <source>
        <strain evidence="1 4">NBRC 100333</strain>
    </source>
</reference>
<reference evidence="2 3" key="1">
    <citation type="submission" date="2016-10" db="EMBL/GenBank/DDBJ databases">
        <authorList>
            <person name="Varghese N."/>
            <person name="Submissions S."/>
        </authorList>
    </citation>
    <scope>NUCLEOTIDE SEQUENCE [LARGE SCALE GENOMIC DNA]</scope>
    <source>
        <strain evidence="2 3">DSM 16525</strain>
    </source>
</reference>
<dbReference type="RefSeq" id="WP_074958369.1">
    <property type="nucleotide sequence ID" value="NZ_BJXR01000072.1"/>
</dbReference>
<dbReference type="EMBL" id="BJXR01000072">
    <property type="protein sequence ID" value="GEN12941.1"/>
    <property type="molecule type" value="Genomic_DNA"/>
</dbReference>